<dbReference type="Gene3D" id="3.40.640.10">
    <property type="entry name" value="Type I PLP-dependent aspartate aminotransferase-like (Major domain)"/>
    <property type="match status" value="1"/>
</dbReference>
<dbReference type="PANTHER" id="PTHR43094:SF1">
    <property type="entry name" value="AMINOTRANSFERASE CLASS-III"/>
    <property type="match status" value="1"/>
</dbReference>
<gene>
    <name evidence="3" type="ORF">S01H1_41394</name>
</gene>
<dbReference type="PANTHER" id="PTHR43094">
    <property type="entry name" value="AMINOTRANSFERASE"/>
    <property type="match status" value="1"/>
</dbReference>
<proteinExistence type="inferred from homology"/>
<comment type="similarity">
    <text evidence="1">Belongs to the class-III pyridoxal-phosphate-dependent aminotransferase family.</text>
</comment>
<dbReference type="InterPro" id="IPR015422">
    <property type="entry name" value="PyrdxlP-dep_Trfase_small"/>
</dbReference>
<accession>X0VH05</accession>
<comment type="caution">
    <text evidence="3">The sequence shown here is derived from an EMBL/GenBank/DDBJ whole genome shotgun (WGS) entry which is preliminary data.</text>
</comment>
<dbReference type="Gene3D" id="3.90.1150.10">
    <property type="entry name" value="Aspartate Aminotransferase, domain 1"/>
    <property type="match status" value="1"/>
</dbReference>
<organism evidence="3">
    <name type="scientific">marine sediment metagenome</name>
    <dbReference type="NCBI Taxonomy" id="412755"/>
    <lineage>
        <taxon>unclassified sequences</taxon>
        <taxon>metagenomes</taxon>
        <taxon>ecological metagenomes</taxon>
    </lineage>
</organism>
<dbReference type="InterPro" id="IPR015421">
    <property type="entry name" value="PyrdxlP-dep_Trfase_major"/>
</dbReference>
<dbReference type="GO" id="GO:0030170">
    <property type="term" value="F:pyridoxal phosphate binding"/>
    <property type="evidence" value="ECO:0007669"/>
    <property type="project" value="InterPro"/>
</dbReference>
<dbReference type="InterPro" id="IPR049704">
    <property type="entry name" value="Aminotrans_3_PPA_site"/>
</dbReference>
<name>X0VH05_9ZZZZ</name>
<dbReference type="EMBL" id="BARS01026254">
    <property type="protein sequence ID" value="GAF99830.1"/>
    <property type="molecule type" value="Genomic_DNA"/>
</dbReference>
<dbReference type="GO" id="GO:0008483">
    <property type="term" value="F:transaminase activity"/>
    <property type="evidence" value="ECO:0007669"/>
    <property type="project" value="InterPro"/>
</dbReference>
<dbReference type="AlphaFoldDB" id="X0VH05"/>
<protein>
    <recommendedName>
        <fullName evidence="4">Aminotransferase class III-fold pyridoxal phosphate-dependent enzyme</fullName>
    </recommendedName>
</protein>
<evidence type="ECO:0000313" key="3">
    <source>
        <dbReference type="EMBL" id="GAF99830.1"/>
    </source>
</evidence>
<dbReference type="InterPro" id="IPR005814">
    <property type="entry name" value="Aminotrans_3"/>
</dbReference>
<dbReference type="CDD" id="cd00610">
    <property type="entry name" value="OAT_like"/>
    <property type="match status" value="1"/>
</dbReference>
<evidence type="ECO:0008006" key="4">
    <source>
        <dbReference type="Google" id="ProtNLM"/>
    </source>
</evidence>
<dbReference type="InterPro" id="IPR015424">
    <property type="entry name" value="PyrdxlP-dep_Trfase"/>
</dbReference>
<evidence type="ECO:0000256" key="2">
    <source>
        <dbReference type="ARBA" id="ARBA00022898"/>
    </source>
</evidence>
<reference evidence="3" key="1">
    <citation type="journal article" date="2014" name="Front. Microbiol.">
        <title>High frequency of phylogenetically diverse reductive dehalogenase-homologous genes in deep subseafloor sedimentary metagenomes.</title>
        <authorList>
            <person name="Kawai M."/>
            <person name="Futagami T."/>
            <person name="Toyoda A."/>
            <person name="Takaki Y."/>
            <person name="Nishi S."/>
            <person name="Hori S."/>
            <person name="Arai W."/>
            <person name="Tsubouchi T."/>
            <person name="Morono Y."/>
            <person name="Uchiyama I."/>
            <person name="Ito T."/>
            <person name="Fujiyama A."/>
            <person name="Inagaki F."/>
            <person name="Takami H."/>
        </authorList>
    </citation>
    <scope>NUCLEOTIDE SEQUENCE</scope>
    <source>
        <strain evidence="3">Expedition CK06-06</strain>
    </source>
</reference>
<evidence type="ECO:0000256" key="1">
    <source>
        <dbReference type="ARBA" id="ARBA00008954"/>
    </source>
</evidence>
<dbReference type="SUPFAM" id="SSF53383">
    <property type="entry name" value="PLP-dependent transferases"/>
    <property type="match status" value="1"/>
</dbReference>
<keyword evidence="2" id="KW-0663">Pyridoxal phosphate</keyword>
<sequence>MFGEEYPNCNIKCARFLAEVMEKEGADTIAAFIAEPELGVGGMIAPPPEYWPIVREICIKYDVLLIADEVMTGFGRTGKMFAMEHWGVKPDIMTIAKGITSAYVPFGVVAFNDEIWETLKGRNFVSYTYGGHPVCAAAAVKAMEIYIRDKVVENAAKVGKYALERLRRDFEPLPCVGGVDGLGLMLGIEVVADKATKRPFDPKLNVMQRLQDEALEKGLFLRMADIRGTPSDRIVFAPPLVITTQEVDKALDILYPIVADLKPS</sequence>
<dbReference type="Pfam" id="PF00202">
    <property type="entry name" value="Aminotran_3"/>
    <property type="match status" value="1"/>
</dbReference>
<dbReference type="PROSITE" id="PS00600">
    <property type="entry name" value="AA_TRANSFER_CLASS_3"/>
    <property type="match status" value="1"/>
</dbReference>